<dbReference type="Proteomes" id="UP001153678">
    <property type="component" value="Unassembled WGS sequence"/>
</dbReference>
<gene>
    <name evidence="1" type="ORF">FWILDA_LOCUS15449</name>
</gene>
<protein>
    <submittedName>
        <fullName evidence="1">19367_t:CDS:1</fullName>
    </submittedName>
</protein>
<evidence type="ECO:0000313" key="2">
    <source>
        <dbReference type="Proteomes" id="UP001153678"/>
    </source>
</evidence>
<name>A0A9W4T4K3_9GLOM</name>
<dbReference type="OrthoDB" id="10347399at2759"/>
<evidence type="ECO:0000313" key="1">
    <source>
        <dbReference type="EMBL" id="CAI2192183.1"/>
    </source>
</evidence>
<dbReference type="EMBL" id="CAMKVN010008087">
    <property type="protein sequence ID" value="CAI2192183.1"/>
    <property type="molecule type" value="Genomic_DNA"/>
</dbReference>
<dbReference type="AlphaFoldDB" id="A0A9W4T4K3"/>
<organism evidence="1 2">
    <name type="scientific">Funneliformis geosporum</name>
    <dbReference type="NCBI Taxonomy" id="1117311"/>
    <lineage>
        <taxon>Eukaryota</taxon>
        <taxon>Fungi</taxon>
        <taxon>Fungi incertae sedis</taxon>
        <taxon>Mucoromycota</taxon>
        <taxon>Glomeromycotina</taxon>
        <taxon>Glomeromycetes</taxon>
        <taxon>Glomerales</taxon>
        <taxon>Glomeraceae</taxon>
        <taxon>Funneliformis</taxon>
    </lineage>
</organism>
<sequence>MALLWPALVDGQSNLLRPLDAEFPKETKIHCKIYPNYAIQITNQEGLQIIIDVQTDRKNPMPLNKILQCEVQEGQIVNPKTVLFIVYLEEQVISVSVYIP</sequence>
<comment type="caution">
    <text evidence="1">The sequence shown here is derived from an EMBL/GenBank/DDBJ whole genome shotgun (WGS) entry which is preliminary data.</text>
</comment>
<accession>A0A9W4T4K3</accession>
<proteinExistence type="predicted"/>
<reference evidence="1" key="1">
    <citation type="submission" date="2022-08" db="EMBL/GenBank/DDBJ databases">
        <authorList>
            <person name="Kallberg Y."/>
            <person name="Tangrot J."/>
            <person name="Rosling A."/>
        </authorList>
    </citation>
    <scope>NUCLEOTIDE SEQUENCE</scope>
    <source>
        <strain evidence="1">Wild A</strain>
    </source>
</reference>
<keyword evidence="2" id="KW-1185">Reference proteome</keyword>